<keyword evidence="6 17" id="KW-0812">Transmembrane</keyword>
<evidence type="ECO:0000256" key="5">
    <source>
        <dbReference type="ARBA" id="ARBA00022448"/>
    </source>
</evidence>
<dbReference type="Proteomes" id="UP000267096">
    <property type="component" value="Unassembled WGS sequence"/>
</dbReference>
<dbReference type="OrthoDB" id="107372at2759"/>
<evidence type="ECO:0000313" key="19">
    <source>
        <dbReference type="EMBL" id="VDK48041.1"/>
    </source>
</evidence>
<evidence type="ECO:0000256" key="8">
    <source>
        <dbReference type="ARBA" id="ARBA00022771"/>
    </source>
</evidence>
<proteinExistence type="inferred from homology"/>
<evidence type="ECO:0000256" key="6">
    <source>
        <dbReference type="ARBA" id="ARBA00022692"/>
    </source>
</evidence>
<evidence type="ECO:0000256" key="15">
    <source>
        <dbReference type="PIRNR" id="PIRNR038074"/>
    </source>
</evidence>
<keyword evidence="20" id="KW-1185">Reference proteome</keyword>
<evidence type="ECO:0000313" key="20">
    <source>
        <dbReference type="Proteomes" id="UP000267096"/>
    </source>
</evidence>
<dbReference type="AlphaFoldDB" id="A0A0M3JY21"/>
<dbReference type="GO" id="GO:0005778">
    <property type="term" value="C:peroxisomal membrane"/>
    <property type="evidence" value="ECO:0007669"/>
    <property type="project" value="UniProtKB-SubCell"/>
</dbReference>
<dbReference type="PROSITE" id="PS50089">
    <property type="entry name" value="ZF_RING_2"/>
    <property type="match status" value="1"/>
</dbReference>
<keyword evidence="7" id="KW-0479">Metal-binding</keyword>
<evidence type="ECO:0000256" key="11">
    <source>
        <dbReference type="ARBA" id="ARBA00022989"/>
    </source>
</evidence>
<organism evidence="21">
    <name type="scientific">Anisakis simplex</name>
    <name type="common">Herring worm</name>
    <dbReference type="NCBI Taxonomy" id="6269"/>
    <lineage>
        <taxon>Eukaryota</taxon>
        <taxon>Metazoa</taxon>
        <taxon>Ecdysozoa</taxon>
        <taxon>Nematoda</taxon>
        <taxon>Chromadorea</taxon>
        <taxon>Rhabditida</taxon>
        <taxon>Spirurina</taxon>
        <taxon>Ascaridomorpha</taxon>
        <taxon>Ascaridoidea</taxon>
        <taxon>Anisakidae</taxon>
        <taxon>Anisakis</taxon>
        <taxon>Anisakis simplex complex</taxon>
    </lineage>
</organism>
<evidence type="ECO:0000256" key="9">
    <source>
        <dbReference type="ARBA" id="ARBA00022833"/>
    </source>
</evidence>
<evidence type="ECO:0000256" key="13">
    <source>
        <dbReference type="ARBA" id="ARBA00023140"/>
    </source>
</evidence>
<dbReference type="PANTHER" id="PTHR12888">
    <property type="entry name" value="PEROXISOME ASSEMBLY PROTEIN 12 PEROXIN-12"/>
    <property type="match status" value="1"/>
</dbReference>
<evidence type="ECO:0000256" key="17">
    <source>
        <dbReference type="SAM" id="Phobius"/>
    </source>
</evidence>
<dbReference type="GO" id="GO:0004842">
    <property type="term" value="F:ubiquitin-protein transferase activity"/>
    <property type="evidence" value="ECO:0007669"/>
    <property type="project" value="TreeGrafter"/>
</dbReference>
<comment type="similarity">
    <text evidence="3 15">Belongs to the pex2/pex10/pex12 family.</text>
</comment>
<dbReference type="PIRSF" id="PIRSF038074">
    <property type="entry name" value="Peroxisome_assembly_p12"/>
    <property type="match status" value="1"/>
</dbReference>
<dbReference type="InterPro" id="IPR001841">
    <property type="entry name" value="Znf_RING"/>
</dbReference>
<evidence type="ECO:0000256" key="7">
    <source>
        <dbReference type="ARBA" id="ARBA00022723"/>
    </source>
</evidence>
<keyword evidence="5" id="KW-0813">Transport</keyword>
<evidence type="ECO:0000256" key="2">
    <source>
        <dbReference type="ARBA" id="ARBA00004906"/>
    </source>
</evidence>
<keyword evidence="12 15" id="KW-0472">Membrane</keyword>
<dbReference type="GO" id="GO:0016558">
    <property type="term" value="P:protein import into peroxisome matrix"/>
    <property type="evidence" value="ECO:0007669"/>
    <property type="project" value="UniProtKB-UniRule"/>
</dbReference>
<reference evidence="21" key="1">
    <citation type="submission" date="2017-02" db="UniProtKB">
        <authorList>
            <consortium name="WormBaseParasite"/>
        </authorList>
    </citation>
    <scope>IDENTIFICATION</scope>
</reference>
<keyword evidence="13 15" id="KW-0576">Peroxisome</keyword>
<reference evidence="19 20" key="2">
    <citation type="submission" date="2018-11" db="EMBL/GenBank/DDBJ databases">
        <authorList>
            <consortium name="Pathogen Informatics"/>
        </authorList>
    </citation>
    <scope>NUCLEOTIDE SEQUENCE [LARGE SCALE GENOMIC DNA]</scope>
</reference>
<gene>
    <name evidence="19" type="ORF">ASIM_LOCUS12743</name>
</gene>
<accession>A0A0M3JY21</accession>
<evidence type="ECO:0000313" key="21">
    <source>
        <dbReference type="WBParaSite" id="ASIM_0001331501-mRNA-1"/>
    </source>
</evidence>
<evidence type="ECO:0000256" key="3">
    <source>
        <dbReference type="ARBA" id="ARBA00008704"/>
    </source>
</evidence>
<keyword evidence="8 16" id="KW-0863">Zinc-finger</keyword>
<feature type="transmembrane region" description="Helical" evidence="17">
    <location>
        <begin position="221"/>
        <end position="243"/>
    </location>
</feature>
<dbReference type="Gene3D" id="3.30.40.10">
    <property type="entry name" value="Zinc/RING finger domain, C3HC4 (zinc finger)"/>
    <property type="match status" value="1"/>
</dbReference>
<evidence type="ECO:0000256" key="10">
    <source>
        <dbReference type="ARBA" id="ARBA00022927"/>
    </source>
</evidence>
<feature type="domain" description="RING-type" evidence="18">
    <location>
        <begin position="291"/>
        <end position="328"/>
    </location>
</feature>
<comment type="function">
    <text evidence="15">Component of a retrotranslocation channel required for peroxisome organization by mediating export of the PEX5 receptor from peroxisomes to the cytosol, thereby promoting PEX5 recycling.</text>
</comment>
<keyword evidence="9" id="KW-0862">Zinc</keyword>
<dbReference type="CDD" id="cd16451">
    <property type="entry name" value="mRING_PEX12"/>
    <property type="match status" value="1"/>
</dbReference>
<dbReference type="SUPFAM" id="SSF57850">
    <property type="entry name" value="RING/U-box"/>
    <property type="match status" value="1"/>
</dbReference>
<evidence type="ECO:0000256" key="1">
    <source>
        <dbReference type="ARBA" id="ARBA00004585"/>
    </source>
</evidence>
<keyword evidence="11 17" id="KW-1133">Transmembrane helix</keyword>
<dbReference type="InterPro" id="IPR013083">
    <property type="entry name" value="Znf_RING/FYVE/PHD"/>
</dbReference>
<sequence>MIGSNSNVDESHLNANAQSSIEQPSIFDILSQDSLTISLKPAIRHLIKYLSSICPQRFDTASKWYDELYTVFELVTSGASFSENFYGIKRIALSTGSIPSRGFARLRSLIIIVIWPYIKDKLDQLHDQVSLYFRVLPANYANTSSKLKAAQYFHRIYPWLKLLMSGVTYMLQLAYILSTSPIHSPLLYMAGVRLEKLSTNDIAQFDYIPAHLRQHGLLNRLWRYILALPGIFSRLFAYSLLFVEFIDFFYNTDFGIQQRSSTIKKYSNKIPAAPHKRVNERAVMLLESDKCPICLRPRQNDTVLNVSGYVFCYECISEYVSRERKCPVTSLPAKIDNLIRIFHDIHG</sequence>
<evidence type="ECO:0000256" key="12">
    <source>
        <dbReference type="ARBA" id="ARBA00023136"/>
    </source>
</evidence>
<dbReference type="WBParaSite" id="ASIM_0001331501-mRNA-1">
    <property type="protein sequence ID" value="ASIM_0001331501-mRNA-1"/>
    <property type="gene ID" value="ASIM_0001331501"/>
</dbReference>
<evidence type="ECO:0000256" key="4">
    <source>
        <dbReference type="ARBA" id="ARBA00018980"/>
    </source>
</evidence>
<dbReference type="FunFam" id="3.30.40.10:FF:000634">
    <property type="entry name" value="Peroxisome assembly protein 12"/>
    <property type="match status" value="1"/>
</dbReference>
<evidence type="ECO:0000256" key="14">
    <source>
        <dbReference type="ARBA" id="ARBA00029692"/>
    </source>
</evidence>
<protein>
    <recommendedName>
        <fullName evidence="4 15">Peroxisome assembly protein 12</fullName>
    </recommendedName>
    <alternativeName>
        <fullName evidence="14 15">Peroxin-12</fullName>
    </alternativeName>
</protein>
<comment type="subcellular location">
    <subcellularLocation>
        <location evidence="1">Peroxisome membrane</location>
        <topology evidence="1">Multi-pass membrane protein</topology>
    </subcellularLocation>
</comment>
<dbReference type="InterPro" id="IPR017375">
    <property type="entry name" value="PEX12"/>
</dbReference>
<name>A0A0M3JY21_ANISI</name>
<evidence type="ECO:0000256" key="16">
    <source>
        <dbReference type="PROSITE-ProRule" id="PRU00175"/>
    </source>
</evidence>
<dbReference type="EMBL" id="UYRR01031241">
    <property type="protein sequence ID" value="VDK48041.1"/>
    <property type="molecule type" value="Genomic_DNA"/>
</dbReference>
<feature type="transmembrane region" description="Helical" evidence="17">
    <location>
        <begin position="156"/>
        <end position="177"/>
    </location>
</feature>
<dbReference type="GO" id="GO:0008270">
    <property type="term" value="F:zinc ion binding"/>
    <property type="evidence" value="ECO:0007669"/>
    <property type="project" value="UniProtKB-KW"/>
</dbReference>
<keyword evidence="10" id="KW-0653">Protein transport</keyword>
<dbReference type="SMART" id="SM00184">
    <property type="entry name" value="RING"/>
    <property type="match status" value="1"/>
</dbReference>
<dbReference type="GO" id="GO:0006513">
    <property type="term" value="P:protein monoubiquitination"/>
    <property type="evidence" value="ECO:0007669"/>
    <property type="project" value="TreeGrafter"/>
</dbReference>
<dbReference type="Pfam" id="PF04757">
    <property type="entry name" value="Pex2_Pex12"/>
    <property type="match status" value="1"/>
</dbReference>
<evidence type="ECO:0000259" key="18">
    <source>
        <dbReference type="PROSITE" id="PS50089"/>
    </source>
</evidence>
<comment type="pathway">
    <text evidence="2">Protein modification; protein ubiquitination.</text>
</comment>
<dbReference type="PANTHER" id="PTHR12888:SF0">
    <property type="entry name" value="PEROXISOME ASSEMBLY PROTEIN 12"/>
    <property type="match status" value="1"/>
</dbReference>
<dbReference type="GO" id="GO:1990429">
    <property type="term" value="C:peroxisomal importomer complex"/>
    <property type="evidence" value="ECO:0007669"/>
    <property type="project" value="TreeGrafter"/>
</dbReference>
<dbReference type="InterPro" id="IPR006845">
    <property type="entry name" value="Pex_N"/>
</dbReference>